<comment type="caution">
    <text evidence="1">The sequence shown here is derived from an EMBL/GenBank/DDBJ whole genome shotgun (WGS) entry which is preliminary data.</text>
</comment>
<dbReference type="EMBL" id="LRBG01000006">
    <property type="protein sequence ID" value="KXU88955.1"/>
    <property type="molecule type" value="Genomic_DNA"/>
</dbReference>
<organism evidence="1 2">
    <name type="scientific">Paraburkholderia monticola</name>
    <dbReference type="NCBI Taxonomy" id="1399968"/>
    <lineage>
        <taxon>Bacteria</taxon>
        <taxon>Pseudomonadati</taxon>
        <taxon>Pseudomonadota</taxon>
        <taxon>Betaproteobacteria</taxon>
        <taxon>Burkholderiales</taxon>
        <taxon>Burkholderiaceae</taxon>
        <taxon>Paraburkholderia</taxon>
    </lineage>
</organism>
<dbReference type="AlphaFoldDB" id="A0A149PV90"/>
<gene>
    <name evidence="1" type="ORF">CI15_10115</name>
</gene>
<proteinExistence type="predicted"/>
<sequence length="120" mass="13432">MQRGTTSLSSFMTSTTASHSWAVLVGLFQLFFQFPDALLGRQRLYVHRLFHDHSLACISAAARVPMTVLMQPLQYDRGTQDANATLSLQITDLAFFQLLDYRQFKGGTAFPLCALDPRSS</sequence>
<keyword evidence="2" id="KW-1185">Reference proteome</keyword>
<evidence type="ECO:0000313" key="1">
    <source>
        <dbReference type="EMBL" id="KXU88955.1"/>
    </source>
</evidence>
<reference evidence="1 2" key="1">
    <citation type="journal article" date="2015" name="Int. J. Syst. Evol. Microbiol.">
        <title>Burkholderia monticola sp. nov., isolated from mountain soil.</title>
        <authorList>
            <person name="Baek I."/>
            <person name="Seo B."/>
            <person name="Lee I."/>
            <person name="Yi H."/>
            <person name="Chun J."/>
        </authorList>
    </citation>
    <scope>NUCLEOTIDE SEQUENCE [LARGE SCALE GENOMIC DNA]</scope>
    <source>
        <strain evidence="1 2">JC2948</strain>
    </source>
</reference>
<name>A0A149PV90_9BURK</name>
<protein>
    <submittedName>
        <fullName evidence="1">Uncharacterized protein</fullName>
    </submittedName>
</protein>
<evidence type="ECO:0000313" key="2">
    <source>
        <dbReference type="Proteomes" id="UP000075613"/>
    </source>
</evidence>
<accession>A0A149PV90</accession>
<dbReference type="Proteomes" id="UP000075613">
    <property type="component" value="Unassembled WGS sequence"/>
</dbReference>